<organism evidence="2 3">
    <name type="scientific">Paenibacillus crassostreae</name>
    <dbReference type="NCBI Taxonomy" id="1763538"/>
    <lineage>
        <taxon>Bacteria</taxon>
        <taxon>Bacillati</taxon>
        <taxon>Bacillota</taxon>
        <taxon>Bacilli</taxon>
        <taxon>Bacillales</taxon>
        <taxon>Paenibacillaceae</taxon>
        <taxon>Paenibacillus</taxon>
    </lineage>
</organism>
<dbReference type="AlphaFoldDB" id="A0A167CHU0"/>
<evidence type="ECO:0000313" key="2">
    <source>
        <dbReference type="EMBL" id="OAB73215.1"/>
    </source>
</evidence>
<evidence type="ECO:0000259" key="1">
    <source>
        <dbReference type="Pfam" id="PF05239"/>
    </source>
</evidence>
<feature type="domain" description="PRC-barrel" evidence="1">
    <location>
        <begin position="3"/>
        <end position="68"/>
    </location>
</feature>
<dbReference type="STRING" id="1763538.LPB68_06225"/>
<dbReference type="SUPFAM" id="SSF50346">
    <property type="entry name" value="PRC-barrel domain"/>
    <property type="match status" value="2"/>
</dbReference>
<dbReference type="Pfam" id="PF05239">
    <property type="entry name" value="PRC"/>
    <property type="match status" value="2"/>
</dbReference>
<name>A0A167CHU0_9BACL</name>
<comment type="caution">
    <text evidence="2">The sequence shown here is derived from an EMBL/GenBank/DDBJ whole genome shotgun (WGS) entry which is preliminary data.</text>
</comment>
<reference evidence="2 3" key="1">
    <citation type="submission" date="2016-02" db="EMBL/GenBank/DDBJ databases">
        <title>Paenibacillus sp. LPB0068, isolated from Crassostrea gigas.</title>
        <authorList>
            <person name="Shin S.-K."/>
            <person name="Yi H."/>
        </authorList>
    </citation>
    <scope>NUCLEOTIDE SEQUENCE [LARGE SCALE GENOMIC DNA]</scope>
    <source>
        <strain evidence="2 3">LPB0068</strain>
    </source>
</reference>
<feature type="domain" description="PRC-barrel" evidence="1">
    <location>
        <begin position="91"/>
        <end position="161"/>
    </location>
</feature>
<dbReference type="EMBL" id="LSFN01000025">
    <property type="protein sequence ID" value="OAB73215.1"/>
    <property type="molecule type" value="Genomic_DNA"/>
</dbReference>
<protein>
    <submittedName>
        <fullName evidence="2">Photosystem reaction center subunit H</fullName>
    </submittedName>
</protein>
<proteinExistence type="predicted"/>
<gene>
    <name evidence="2" type="ORF">PNBC_14065</name>
</gene>
<sequence>MKLQEMLGLPVFDIEQGKKIGKIHDFMLGNNWTILGIELERKVLYSKMSNTISWEDIIAYGEDAIMIRNQLAVRKMKAVDIQLSYALGKKKLCDLPVITEDGLMLGRISDVYFDQKMGNTIIGLEISDGFVTDIIEGRKWLPCTSNMIIGESSVLVPSMSEGCLDNAIHSVNG</sequence>
<dbReference type="RefSeq" id="WP_068659178.1">
    <property type="nucleotide sequence ID" value="NZ_CP017770.1"/>
</dbReference>
<dbReference type="Proteomes" id="UP000077134">
    <property type="component" value="Unassembled WGS sequence"/>
</dbReference>
<keyword evidence="3" id="KW-1185">Reference proteome</keyword>
<dbReference type="InterPro" id="IPR011033">
    <property type="entry name" value="PRC_barrel-like_sf"/>
</dbReference>
<accession>A0A167CHU0</accession>
<evidence type="ECO:0000313" key="3">
    <source>
        <dbReference type="Proteomes" id="UP000077134"/>
    </source>
</evidence>
<dbReference type="Gene3D" id="2.30.30.240">
    <property type="entry name" value="PRC-barrel domain"/>
    <property type="match status" value="2"/>
</dbReference>
<dbReference type="KEGG" id="pcx:LPB68_06225"/>
<dbReference type="OrthoDB" id="1707618at2"/>
<dbReference type="InterPro" id="IPR027275">
    <property type="entry name" value="PRC-brl_dom"/>
</dbReference>